<feature type="signal peptide" evidence="1">
    <location>
        <begin position="1"/>
        <end position="18"/>
    </location>
</feature>
<reference evidence="3" key="1">
    <citation type="submission" date="2024-08" db="EMBL/GenBank/DDBJ databases">
        <title>Phylogenomic analyses of a clade within the roseobacter group suggest taxonomic reassignments of species of the genera Aestuariivita, Citreicella, Loktanella, Nautella, Pelagibaca, Ruegeria, Thalassobius, Thiobacimonas and Tropicibacter, and the proposal o.</title>
        <authorList>
            <person name="Jeon C.O."/>
        </authorList>
    </citation>
    <scope>NUCLEOTIDE SEQUENCE</scope>
    <source>
        <strain evidence="3">SS1-5</strain>
    </source>
</reference>
<dbReference type="Proteomes" id="UP001470809">
    <property type="component" value="Chromosome"/>
</dbReference>
<dbReference type="KEGG" id="yrh:AABB31_16600"/>
<feature type="domain" description="Putative auto-transporter adhesin head GIN" evidence="2">
    <location>
        <begin position="92"/>
        <end position="183"/>
    </location>
</feature>
<dbReference type="EMBL" id="CP151767">
    <property type="protein sequence ID" value="WZU66628.1"/>
    <property type="molecule type" value="Genomic_DNA"/>
</dbReference>
<gene>
    <name evidence="3" type="ORF">AABB31_16600</name>
</gene>
<sequence>MTRTAVALAIGLAMAGQAALSQEAALDVGPFRALEVQEDVLLDVSIGPIQTINATPIKGDLAQLRTREFLPWVVFDRDTRWFIFPQWREDIFQVSVETPVLNGLKAFDGAQARFSGDADQRLWIEAGAGGGVALDDVVVHELTLVARAGGTITAQGRCAMLTIRNEGLSVDASELTCDSVVVNGDPAHVTLAPGTIVVDAHPDPAS</sequence>
<proteinExistence type="predicted"/>
<protein>
    <submittedName>
        <fullName evidence="3">GIN domain-containing protein</fullName>
    </submittedName>
</protein>
<accession>A0AAN0M8N3</accession>
<dbReference type="AlphaFoldDB" id="A0AAN0M8N3"/>
<name>A0AAN0M8N3_9RHOB</name>
<evidence type="ECO:0000259" key="2">
    <source>
        <dbReference type="Pfam" id="PF10988"/>
    </source>
</evidence>
<evidence type="ECO:0000313" key="4">
    <source>
        <dbReference type="Proteomes" id="UP001470809"/>
    </source>
</evidence>
<keyword evidence="1" id="KW-0732">Signal</keyword>
<feature type="chain" id="PRO_5042860836" evidence="1">
    <location>
        <begin position="19"/>
        <end position="206"/>
    </location>
</feature>
<keyword evidence="4" id="KW-1185">Reference proteome</keyword>
<evidence type="ECO:0000313" key="3">
    <source>
        <dbReference type="EMBL" id="WZU66628.1"/>
    </source>
</evidence>
<dbReference type="Pfam" id="PF10988">
    <property type="entry name" value="DUF2807"/>
    <property type="match status" value="1"/>
</dbReference>
<evidence type="ECO:0000256" key="1">
    <source>
        <dbReference type="SAM" id="SignalP"/>
    </source>
</evidence>
<dbReference type="RefSeq" id="WP_342075950.1">
    <property type="nucleotide sequence ID" value="NZ_CP151767.2"/>
</dbReference>
<dbReference type="InterPro" id="IPR021255">
    <property type="entry name" value="DUF2807"/>
</dbReference>
<dbReference type="Gene3D" id="2.160.20.120">
    <property type="match status" value="1"/>
</dbReference>
<organism evidence="3 4">
    <name type="scientific">Yoonia rhodophyticola</name>
    <dbReference type="NCBI Taxonomy" id="3137370"/>
    <lineage>
        <taxon>Bacteria</taxon>
        <taxon>Pseudomonadati</taxon>
        <taxon>Pseudomonadota</taxon>
        <taxon>Alphaproteobacteria</taxon>
        <taxon>Rhodobacterales</taxon>
        <taxon>Paracoccaceae</taxon>
        <taxon>Yoonia</taxon>
    </lineage>
</organism>